<sequence>MANEIWIVPFFGQSHLFPLMELCKHLASRNFKAVFVISSEFSSSIPSSLRQYPLVEIAEISEAPPSDSSSPPQEPSSQPLHKHHARYSQIAVGLDKLLHDPDSVRRPLCAVVDMMMSWTSEIFNRYEIPAVNFFTSGACSAAMDYAMWKSHPLDDFKSGETRLLSGLPEEMAITVSDLKRQSRDGPQGGSSEGFPRLQPPRTKFGPQRHHPACPGAKPPWVEEVEPCVAVMINTCDDLEHPFIKYVSDKIEKPVWGVGPLLPEQYWKSVGSVLHDREIRTNRKSNLTDDEVNRWLQGRSQDKGYLGYSPRENLPQNRPGVVDSPLLTFSASPPVALCSCPHFASPSRVPAFQVRLVSPAVRQSAEPPPPPPSHLHSSTASLRLPQFQGFNPDPRDEHEILAEALEASARPFIWVVQANAGLWPGPRRPALPDSEPEEAYFPHGLDARVGKRGLIIPGWAPQLLILSHPSTGGFLSHCGWNSTVEAIGRGVPFLAWPFRGDQYPNAKLVVSHLKVGYLISEDLSQTIEEEDITRGIEKLLSDEDMKQRAVKLSAKFEHGFPTSSVAALDAFGDFLGRKNKASCR</sequence>
<dbReference type="FunFam" id="3.40.50.2000:FF:000060">
    <property type="entry name" value="Glycosyltransferase"/>
    <property type="match status" value="1"/>
</dbReference>
<dbReference type="SUPFAM" id="SSF53756">
    <property type="entry name" value="UDP-Glycosyltransferase/glycogen phosphorylase"/>
    <property type="match status" value="2"/>
</dbReference>
<dbReference type="Pfam" id="PF00201">
    <property type="entry name" value="UDPGT"/>
    <property type="match status" value="1"/>
</dbReference>
<dbReference type="AlphaFoldDB" id="A0A2P6PAX5"/>
<keyword evidence="6" id="KW-1185">Reference proteome</keyword>
<comment type="caution">
    <text evidence="5">The sequence shown here is derived from an EMBL/GenBank/DDBJ whole genome shotgun (WGS) entry which is preliminary data.</text>
</comment>
<name>A0A2P6PAX5_ROSCH</name>
<feature type="region of interest" description="Disordered" evidence="4">
    <location>
        <begin position="62"/>
        <end position="82"/>
    </location>
</feature>
<dbReference type="EMBL" id="PDCK01000045">
    <property type="protein sequence ID" value="PRQ19078.1"/>
    <property type="molecule type" value="Genomic_DNA"/>
</dbReference>
<keyword evidence="3 5" id="KW-0808">Transferase</keyword>
<dbReference type="PANTHER" id="PTHR48047:SF131">
    <property type="entry name" value="GLYCOSYLTRANSFERASE"/>
    <property type="match status" value="1"/>
</dbReference>
<feature type="region of interest" description="Disordered" evidence="4">
    <location>
        <begin position="177"/>
        <end position="217"/>
    </location>
</feature>
<gene>
    <name evidence="5" type="ORF">RchiOBHm_Chr7g0213151</name>
</gene>
<evidence type="ECO:0000256" key="4">
    <source>
        <dbReference type="SAM" id="MobiDB-lite"/>
    </source>
</evidence>
<dbReference type="Gene3D" id="3.40.50.2000">
    <property type="entry name" value="Glycogen Phosphorylase B"/>
    <property type="match status" value="2"/>
</dbReference>
<reference evidence="5 6" key="1">
    <citation type="journal article" date="2018" name="Nat. Genet.">
        <title>The Rosa genome provides new insights in the design of modern roses.</title>
        <authorList>
            <person name="Bendahmane M."/>
        </authorList>
    </citation>
    <scope>NUCLEOTIDE SEQUENCE [LARGE SCALE GENOMIC DNA]</scope>
    <source>
        <strain evidence="6">cv. Old Blush</strain>
    </source>
</reference>
<dbReference type="InterPro" id="IPR002213">
    <property type="entry name" value="UDP_glucos_trans"/>
</dbReference>
<evidence type="ECO:0000313" key="5">
    <source>
        <dbReference type="EMBL" id="PRQ19078.1"/>
    </source>
</evidence>
<evidence type="ECO:0000313" key="6">
    <source>
        <dbReference type="Proteomes" id="UP000238479"/>
    </source>
</evidence>
<dbReference type="Proteomes" id="UP000238479">
    <property type="component" value="Chromosome 7"/>
</dbReference>
<evidence type="ECO:0000256" key="2">
    <source>
        <dbReference type="ARBA" id="ARBA00022676"/>
    </source>
</evidence>
<proteinExistence type="inferred from homology"/>
<dbReference type="CDD" id="cd03784">
    <property type="entry name" value="GT1_Gtf-like"/>
    <property type="match status" value="1"/>
</dbReference>
<protein>
    <submittedName>
        <fullName evidence="5">Putative UDP-glucuronosyl/UDP-glucosyltransferase</fullName>
    </submittedName>
</protein>
<keyword evidence="2" id="KW-0328">Glycosyltransferase</keyword>
<comment type="similarity">
    <text evidence="1">Belongs to the UDP-glycosyltransferase family.</text>
</comment>
<evidence type="ECO:0000256" key="3">
    <source>
        <dbReference type="ARBA" id="ARBA00022679"/>
    </source>
</evidence>
<dbReference type="Gramene" id="PRQ19078">
    <property type="protein sequence ID" value="PRQ19078"/>
    <property type="gene ID" value="RchiOBHm_Chr7g0213151"/>
</dbReference>
<dbReference type="PANTHER" id="PTHR48047">
    <property type="entry name" value="GLYCOSYLTRANSFERASE"/>
    <property type="match status" value="1"/>
</dbReference>
<dbReference type="GO" id="GO:0035251">
    <property type="term" value="F:UDP-glucosyltransferase activity"/>
    <property type="evidence" value="ECO:0007669"/>
    <property type="project" value="TreeGrafter"/>
</dbReference>
<feature type="compositionally biased region" description="Low complexity" evidence="4">
    <location>
        <begin position="62"/>
        <end position="79"/>
    </location>
</feature>
<organism evidence="5 6">
    <name type="scientific">Rosa chinensis</name>
    <name type="common">China rose</name>
    <dbReference type="NCBI Taxonomy" id="74649"/>
    <lineage>
        <taxon>Eukaryota</taxon>
        <taxon>Viridiplantae</taxon>
        <taxon>Streptophyta</taxon>
        <taxon>Embryophyta</taxon>
        <taxon>Tracheophyta</taxon>
        <taxon>Spermatophyta</taxon>
        <taxon>Magnoliopsida</taxon>
        <taxon>eudicotyledons</taxon>
        <taxon>Gunneridae</taxon>
        <taxon>Pentapetalae</taxon>
        <taxon>rosids</taxon>
        <taxon>fabids</taxon>
        <taxon>Rosales</taxon>
        <taxon>Rosaceae</taxon>
        <taxon>Rosoideae</taxon>
        <taxon>Rosoideae incertae sedis</taxon>
        <taxon>Rosa</taxon>
    </lineage>
</organism>
<evidence type="ECO:0000256" key="1">
    <source>
        <dbReference type="ARBA" id="ARBA00009995"/>
    </source>
</evidence>
<accession>A0A2P6PAX5</accession>